<keyword evidence="1 3" id="KW-0853">WD repeat</keyword>
<dbReference type="PANTHER" id="PTHR10971">
    <property type="entry name" value="MRNA EXPORT FACTOR AND BUB3"/>
    <property type="match status" value="1"/>
</dbReference>
<evidence type="ECO:0000313" key="5">
    <source>
        <dbReference type="Proteomes" id="UP000182658"/>
    </source>
</evidence>
<organism evidence="4 5">
    <name type="scientific">Coniochaeta ligniaria NRRL 30616</name>
    <dbReference type="NCBI Taxonomy" id="1408157"/>
    <lineage>
        <taxon>Eukaryota</taxon>
        <taxon>Fungi</taxon>
        <taxon>Dikarya</taxon>
        <taxon>Ascomycota</taxon>
        <taxon>Pezizomycotina</taxon>
        <taxon>Sordariomycetes</taxon>
        <taxon>Sordariomycetidae</taxon>
        <taxon>Coniochaetales</taxon>
        <taxon>Coniochaetaceae</taxon>
        <taxon>Coniochaeta</taxon>
    </lineage>
</organism>
<reference evidence="4 5" key="1">
    <citation type="submission" date="2016-10" db="EMBL/GenBank/DDBJ databases">
        <title>Draft genome sequence of Coniochaeta ligniaria NRRL30616, a lignocellulolytic fungus for bioabatement of inhibitors in plant biomass hydrolysates.</title>
        <authorList>
            <consortium name="DOE Joint Genome Institute"/>
            <person name="Jimenez D.J."/>
            <person name="Hector R.E."/>
            <person name="Riley R."/>
            <person name="Sun H."/>
            <person name="Grigoriev I.V."/>
            <person name="Van Elsas J.D."/>
            <person name="Nichols N.N."/>
        </authorList>
    </citation>
    <scope>NUCLEOTIDE SEQUENCE [LARGE SCALE GENOMIC DNA]</scope>
    <source>
        <strain evidence="4 5">NRRL 30616</strain>
    </source>
</reference>
<dbReference type="Proteomes" id="UP000182658">
    <property type="component" value="Unassembled WGS sequence"/>
</dbReference>
<evidence type="ECO:0000256" key="3">
    <source>
        <dbReference type="PROSITE-ProRule" id="PRU00221"/>
    </source>
</evidence>
<dbReference type="PRINTS" id="PR00320">
    <property type="entry name" value="GPROTEINBRPT"/>
</dbReference>
<dbReference type="Pfam" id="PF00400">
    <property type="entry name" value="WD40"/>
    <property type="match status" value="3"/>
</dbReference>
<evidence type="ECO:0000313" key="4">
    <source>
        <dbReference type="EMBL" id="OIW34001.1"/>
    </source>
</evidence>
<dbReference type="InterPro" id="IPR001680">
    <property type="entry name" value="WD40_rpt"/>
</dbReference>
<dbReference type="Gene3D" id="2.130.10.10">
    <property type="entry name" value="YVTN repeat-like/Quinoprotein amine dehydrogenase"/>
    <property type="match status" value="1"/>
</dbReference>
<dbReference type="PROSITE" id="PS50082">
    <property type="entry name" value="WD_REPEATS_2"/>
    <property type="match status" value="1"/>
</dbReference>
<evidence type="ECO:0000256" key="2">
    <source>
        <dbReference type="ARBA" id="ARBA00022737"/>
    </source>
</evidence>
<dbReference type="InParanoid" id="A0A1J7JKU3"/>
<evidence type="ECO:0000256" key="1">
    <source>
        <dbReference type="ARBA" id="ARBA00022574"/>
    </source>
</evidence>
<dbReference type="SUPFAM" id="SSF50978">
    <property type="entry name" value="WD40 repeat-like"/>
    <property type="match status" value="1"/>
</dbReference>
<dbReference type="EMBL" id="KV875094">
    <property type="protein sequence ID" value="OIW34001.1"/>
    <property type="molecule type" value="Genomic_DNA"/>
</dbReference>
<dbReference type="OrthoDB" id="256303at2759"/>
<gene>
    <name evidence="4" type="ORF">CONLIGDRAFT_711812</name>
</gene>
<proteinExistence type="predicted"/>
<keyword evidence="2" id="KW-0677">Repeat</keyword>
<dbReference type="AlphaFoldDB" id="A0A1J7JKU3"/>
<protein>
    <submittedName>
        <fullName evidence="4">WD40 repeat-like protein</fullName>
    </submittedName>
</protein>
<dbReference type="InterPro" id="IPR036322">
    <property type="entry name" value="WD40_repeat_dom_sf"/>
</dbReference>
<dbReference type="PROSITE" id="PS50294">
    <property type="entry name" value="WD_REPEATS_REGION"/>
    <property type="match status" value="1"/>
</dbReference>
<name>A0A1J7JKU3_9PEZI</name>
<dbReference type="STRING" id="1408157.A0A1J7JKU3"/>
<dbReference type="InterPro" id="IPR020472">
    <property type="entry name" value="WD40_PAC1"/>
</dbReference>
<accession>A0A1J7JKU3</accession>
<feature type="repeat" description="WD" evidence="3">
    <location>
        <begin position="110"/>
        <end position="155"/>
    </location>
</feature>
<dbReference type="InterPro" id="IPR015943">
    <property type="entry name" value="WD40/YVTN_repeat-like_dom_sf"/>
</dbReference>
<dbReference type="SMART" id="SM00320">
    <property type="entry name" value="WD40"/>
    <property type="match status" value="6"/>
</dbReference>
<keyword evidence="5" id="KW-1185">Reference proteome</keyword>
<sequence length="357" mass="38741">MSWNNHNKPKQPSIAGSIAKDVELPADNCDTIQSMRWSPVSDHLAAASWDGKTRIYEVAKDGSGQGVAVLAAEGPVFSCDWSKDGTLVAAAGADKKIHILQAASGETLSFAAHDAPIHDVRFLNAPDAPSPIIASGSWDKTVRYWDIRNTSAPVASLPCGERVYAMDTVGQTLVIATAAMKVLLVDLAKPTVIHREEQSSLRHQLRSISLSPNGKFWASGSIEGRASVNAVDQKQAKAMNFTWKCHRDATANNKVTKVYAVNAVACHTTMEDRVVTCGSDGIYNFWDIKAKQRLKNFPSVGGAITSCAFDRTGSWFAYAVGYDWAKGYTGNKPDYPTKLVLHPVGEEMDVVKDGMRR</sequence>